<evidence type="ECO:0000256" key="15">
    <source>
        <dbReference type="PROSITE-ProRule" id="PRU01319"/>
    </source>
</evidence>
<protein>
    <recommendedName>
        <fullName evidence="7 14">Ribonuclease HII</fullName>
        <shortName evidence="14">RNase HII</shortName>
        <ecNumber evidence="6 14">3.1.26.4</ecNumber>
    </recommendedName>
</protein>
<dbReference type="AlphaFoldDB" id="K9P7R9"/>
<dbReference type="SUPFAM" id="SSF53098">
    <property type="entry name" value="Ribonuclease H-like"/>
    <property type="match status" value="1"/>
</dbReference>
<feature type="region of interest" description="Disordered" evidence="17">
    <location>
        <begin position="1"/>
        <end position="36"/>
    </location>
</feature>
<sequence>MSPAAAAAAPPPLADRPGPDVPRPGPEALGNPDASVWGGFDPGDCAGVDEVGRGSLFGPVFAGAVVLPATALATLAAAGLNDSKRLSARRREALVPLLRHHALAWALGQASAGEIDRWGVRRATEWAMLRALQRLPRPPRLLLVDGVLPLRGWDGPQITLVGGDGRCAAIAAASVLAKQERDALLRRLAQRHPGYGLERHAGYGTRQHREAIQRLGPTPLHRRSFLSSIGTSAGNPPAAADSPES</sequence>
<organism evidence="20 21">
    <name type="scientific">Cyanobium gracile (strain ATCC 27147 / PCC 6307)</name>
    <dbReference type="NCBI Taxonomy" id="292564"/>
    <lineage>
        <taxon>Bacteria</taxon>
        <taxon>Bacillati</taxon>
        <taxon>Cyanobacteriota</taxon>
        <taxon>Cyanophyceae</taxon>
        <taxon>Synechococcales</taxon>
        <taxon>Prochlorococcaceae</taxon>
        <taxon>Cyanobium</taxon>
    </lineage>
</organism>
<dbReference type="InterPro" id="IPR022898">
    <property type="entry name" value="RNase_HII"/>
</dbReference>
<dbReference type="EMBL" id="CP003495">
    <property type="protein sequence ID" value="AFY29008.1"/>
    <property type="molecule type" value="Genomic_DNA"/>
</dbReference>
<keyword evidence="10 14" id="KW-0479">Metal-binding</keyword>
<evidence type="ECO:0000256" key="13">
    <source>
        <dbReference type="ARBA" id="ARBA00023211"/>
    </source>
</evidence>
<accession>K9P7R9</accession>
<dbReference type="GO" id="GO:0003723">
    <property type="term" value="F:RNA binding"/>
    <property type="evidence" value="ECO:0007669"/>
    <property type="project" value="UniProtKB-UniRule"/>
</dbReference>
<evidence type="ECO:0000256" key="17">
    <source>
        <dbReference type="SAM" id="MobiDB-lite"/>
    </source>
</evidence>
<dbReference type="PANTHER" id="PTHR10954:SF18">
    <property type="entry name" value="RIBONUCLEASE HII"/>
    <property type="match status" value="1"/>
</dbReference>
<dbReference type="NCBIfam" id="NF010537">
    <property type="entry name" value="PRK13925.1"/>
    <property type="match status" value="1"/>
</dbReference>
<evidence type="ECO:0000256" key="4">
    <source>
        <dbReference type="ARBA" id="ARBA00004496"/>
    </source>
</evidence>
<keyword evidence="11 14" id="KW-0255">Endonuclease</keyword>
<dbReference type="InterPro" id="IPR024567">
    <property type="entry name" value="RNase_HII/HIII_dom"/>
</dbReference>
<keyword evidence="18" id="KW-0812">Transmembrane</keyword>
<dbReference type="Proteomes" id="UP000010388">
    <property type="component" value="Chromosome"/>
</dbReference>
<gene>
    <name evidence="14" type="primary">rnhB</name>
    <name evidence="20" type="ordered locus">Cyagr_1871</name>
</gene>
<dbReference type="InterPro" id="IPR036397">
    <property type="entry name" value="RNaseH_sf"/>
</dbReference>
<dbReference type="HOGENOM" id="CLU_036532_3_2_3"/>
<evidence type="ECO:0000256" key="11">
    <source>
        <dbReference type="ARBA" id="ARBA00022759"/>
    </source>
</evidence>
<comment type="function">
    <text evidence="3 14 16">Endonuclease that specifically degrades the RNA of RNA-DNA hybrids.</text>
</comment>
<dbReference type="PROSITE" id="PS51975">
    <property type="entry name" value="RNASE_H_2"/>
    <property type="match status" value="1"/>
</dbReference>
<dbReference type="NCBIfam" id="NF000595">
    <property type="entry name" value="PRK00015.1-3"/>
    <property type="match status" value="1"/>
</dbReference>
<evidence type="ECO:0000313" key="20">
    <source>
        <dbReference type="EMBL" id="AFY29008.1"/>
    </source>
</evidence>
<dbReference type="Gene3D" id="3.30.420.10">
    <property type="entry name" value="Ribonuclease H-like superfamily/Ribonuclease H"/>
    <property type="match status" value="1"/>
</dbReference>
<comment type="cofactor">
    <cofactor evidence="2">
        <name>Mg(2+)</name>
        <dbReference type="ChEBI" id="CHEBI:18420"/>
    </cofactor>
</comment>
<feature type="transmembrane region" description="Helical" evidence="18">
    <location>
        <begin position="60"/>
        <end position="81"/>
    </location>
</feature>
<keyword evidence="13 14" id="KW-0464">Manganese</keyword>
<feature type="domain" description="RNase H type-2" evidence="19">
    <location>
        <begin position="43"/>
        <end position="237"/>
    </location>
</feature>
<comment type="cofactor">
    <cofactor evidence="14 15">
        <name>Mn(2+)</name>
        <dbReference type="ChEBI" id="CHEBI:29035"/>
    </cofactor>
    <cofactor evidence="14 15">
        <name>Mg(2+)</name>
        <dbReference type="ChEBI" id="CHEBI:18420"/>
    </cofactor>
    <text evidence="14 15">Manganese or magnesium. Binds 1 divalent metal ion per monomer in the absence of substrate. May bind a second metal ion after substrate binding.</text>
</comment>
<evidence type="ECO:0000256" key="9">
    <source>
        <dbReference type="ARBA" id="ARBA00022722"/>
    </source>
</evidence>
<evidence type="ECO:0000256" key="2">
    <source>
        <dbReference type="ARBA" id="ARBA00001946"/>
    </source>
</evidence>
<evidence type="ECO:0000256" key="18">
    <source>
        <dbReference type="SAM" id="Phobius"/>
    </source>
</evidence>
<dbReference type="GO" id="GO:0004523">
    <property type="term" value="F:RNA-DNA hybrid ribonuclease activity"/>
    <property type="evidence" value="ECO:0007669"/>
    <property type="project" value="UniProtKB-UniRule"/>
</dbReference>
<keyword evidence="18" id="KW-1133">Transmembrane helix</keyword>
<feature type="binding site" evidence="14 15">
    <location>
        <position position="50"/>
    </location>
    <ligand>
        <name>a divalent metal cation</name>
        <dbReference type="ChEBI" id="CHEBI:60240"/>
    </ligand>
</feature>
<keyword evidence="9 14" id="KW-0540">Nuclease</keyword>
<dbReference type="STRING" id="292564.Cyagr_1871"/>
<name>K9P7R9_CYAGP</name>
<evidence type="ECO:0000256" key="8">
    <source>
        <dbReference type="ARBA" id="ARBA00022490"/>
    </source>
</evidence>
<feature type="compositionally biased region" description="Pro residues" evidence="17">
    <location>
        <begin position="9"/>
        <end position="25"/>
    </location>
</feature>
<dbReference type="GO" id="GO:0032299">
    <property type="term" value="C:ribonuclease H2 complex"/>
    <property type="evidence" value="ECO:0007669"/>
    <property type="project" value="TreeGrafter"/>
</dbReference>
<comment type="similarity">
    <text evidence="5 14 16">Belongs to the RNase HII family.</text>
</comment>
<proteinExistence type="inferred from homology"/>
<dbReference type="GO" id="GO:0006298">
    <property type="term" value="P:mismatch repair"/>
    <property type="evidence" value="ECO:0007669"/>
    <property type="project" value="TreeGrafter"/>
</dbReference>
<keyword evidence="8 14" id="KW-0963">Cytoplasm</keyword>
<keyword evidence="18" id="KW-0472">Membrane</keyword>
<dbReference type="eggNOG" id="COG0164">
    <property type="taxonomic scope" value="Bacteria"/>
</dbReference>
<dbReference type="Pfam" id="PF01351">
    <property type="entry name" value="RNase_HII"/>
    <property type="match status" value="1"/>
</dbReference>
<comment type="catalytic activity">
    <reaction evidence="1 14 15 16">
        <text>Endonucleolytic cleavage to 5'-phosphomonoester.</text>
        <dbReference type="EC" id="3.1.26.4"/>
    </reaction>
</comment>
<evidence type="ECO:0000256" key="10">
    <source>
        <dbReference type="ARBA" id="ARBA00022723"/>
    </source>
</evidence>
<dbReference type="InterPro" id="IPR001352">
    <property type="entry name" value="RNase_HII/HIII"/>
</dbReference>
<reference evidence="21" key="1">
    <citation type="journal article" date="2013" name="Proc. Natl. Acad. Sci. U.S.A.">
        <title>Improving the coverage of the cyanobacterial phylum using diversity-driven genome sequencing.</title>
        <authorList>
            <person name="Shih P.M."/>
            <person name="Wu D."/>
            <person name="Latifi A."/>
            <person name="Axen S.D."/>
            <person name="Fewer D.P."/>
            <person name="Talla E."/>
            <person name="Calteau A."/>
            <person name="Cai F."/>
            <person name="Tandeau de Marsac N."/>
            <person name="Rippka R."/>
            <person name="Herdman M."/>
            <person name="Sivonen K."/>
            <person name="Coursin T."/>
            <person name="Laurent T."/>
            <person name="Goodwin L."/>
            <person name="Nolan M."/>
            <person name="Davenport K.W."/>
            <person name="Han C.S."/>
            <person name="Rubin E.M."/>
            <person name="Eisen J.A."/>
            <person name="Woyke T."/>
            <person name="Gugger M."/>
            <person name="Kerfeld C.A."/>
        </authorList>
    </citation>
    <scope>NUCLEOTIDE SEQUENCE [LARGE SCALE GENOMIC DNA]</scope>
    <source>
        <strain evidence="21">ATCC 27147 / PCC 6307</strain>
    </source>
</reference>
<evidence type="ECO:0000256" key="5">
    <source>
        <dbReference type="ARBA" id="ARBA00007383"/>
    </source>
</evidence>
<comment type="subcellular location">
    <subcellularLocation>
        <location evidence="4 14">Cytoplasm</location>
    </subcellularLocation>
</comment>
<evidence type="ECO:0000256" key="1">
    <source>
        <dbReference type="ARBA" id="ARBA00000077"/>
    </source>
</evidence>
<evidence type="ECO:0000259" key="19">
    <source>
        <dbReference type="PROSITE" id="PS51975"/>
    </source>
</evidence>
<evidence type="ECO:0000256" key="12">
    <source>
        <dbReference type="ARBA" id="ARBA00022801"/>
    </source>
</evidence>
<evidence type="ECO:0000256" key="16">
    <source>
        <dbReference type="RuleBase" id="RU003515"/>
    </source>
</evidence>
<dbReference type="EC" id="3.1.26.4" evidence="6 14"/>
<dbReference type="GO" id="GO:0030145">
    <property type="term" value="F:manganese ion binding"/>
    <property type="evidence" value="ECO:0007669"/>
    <property type="project" value="UniProtKB-UniRule"/>
</dbReference>
<evidence type="ECO:0000313" key="21">
    <source>
        <dbReference type="Proteomes" id="UP000010388"/>
    </source>
</evidence>
<feature type="binding site" evidence="14 15">
    <location>
        <position position="49"/>
    </location>
    <ligand>
        <name>a divalent metal cation</name>
        <dbReference type="ChEBI" id="CHEBI:60240"/>
    </ligand>
</feature>
<dbReference type="CDD" id="cd07182">
    <property type="entry name" value="RNase_HII_bacteria_HII_like"/>
    <property type="match status" value="1"/>
</dbReference>
<evidence type="ECO:0000256" key="6">
    <source>
        <dbReference type="ARBA" id="ARBA00012180"/>
    </source>
</evidence>
<evidence type="ECO:0000256" key="14">
    <source>
        <dbReference type="HAMAP-Rule" id="MF_00052"/>
    </source>
</evidence>
<dbReference type="InterPro" id="IPR012337">
    <property type="entry name" value="RNaseH-like_sf"/>
</dbReference>
<dbReference type="GO" id="GO:0005737">
    <property type="term" value="C:cytoplasm"/>
    <property type="evidence" value="ECO:0007669"/>
    <property type="project" value="UniProtKB-SubCell"/>
</dbReference>
<feature type="binding site" evidence="14 15">
    <location>
        <position position="145"/>
    </location>
    <ligand>
        <name>a divalent metal cation</name>
        <dbReference type="ChEBI" id="CHEBI:60240"/>
    </ligand>
</feature>
<keyword evidence="12 14" id="KW-0378">Hydrolase</keyword>
<dbReference type="KEGG" id="cgc:Cyagr_1871"/>
<evidence type="ECO:0000256" key="7">
    <source>
        <dbReference type="ARBA" id="ARBA00019179"/>
    </source>
</evidence>
<evidence type="ECO:0000256" key="3">
    <source>
        <dbReference type="ARBA" id="ARBA00004065"/>
    </source>
</evidence>
<dbReference type="GO" id="GO:0043137">
    <property type="term" value="P:DNA replication, removal of RNA primer"/>
    <property type="evidence" value="ECO:0007669"/>
    <property type="project" value="TreeGrafter"/>
</dbReference>
<dbReference type="HAMAP" id="MF_00052_B">
    <property type="entry name" value="RNase_HII_B"/>
    <property type="match status" value="1"/>
</dbReference>
<feature type="compositionally biased region" description="Polar residues" evidence="17">
    <location>
        <begin position="225"/>
        <end position="234"/>
    </location>
</feature>
<dbReference type="PANTHER" id="PTHR10954">
    <property type="entry name" value="RIBONUCLEASE H2 SUBUNIT A"/>
    <property type="match status" value="1"/>
</dbReference>
<feature type="region of interest" description="Disordered" evidence="17">
    <location>
        <begin position="223"/>
        <end position="245"/>
    </location>
</feature>